<evidence type="ECO:0000313" key="2">
    <source>
        <dbReference type="Proteomes" id="UP000250079"/>
    </source>
</evidence>
<dbReference type="EMBL" id="CP018632">
    <property type="protein sequence ID" value="ASJ71894.1"/>
    <property type="molecule type" value="Genomic_DNA"/>
</dbReference>
<dbReference type="Proteomes" id="UP000250079">
    <property type="component" value="Chromosome"/>
</dbReference>
<gene>
    <name evidence="1" type="ORF">IMCC3135_08985</name>
</gene>
<protein>
    <submittedName>
        <fullName evidence="1">Uncharacterized protein</fullName>
    </submittedName>
</protein>
<dbReference type="KEGG" id="gai:IMCC3135_08985"/>
<accession>A0A2Z2NXM7</accession>
<proteinExistence type="predicted"/>
<name>A0A2Z2NXM7_9GAMM</name>
<organism evidence="1 2">
    <name type="scientific">Granulosicoccus antarcticus IMCC3135</name>
    <dbReference type="NCBI Taxonomy" id="1192854"/>
    <lineage>
        <taxon>Bacteria</taxon>
        <taxon>Pseudomonadati</taxon>
        <taxon>Pseudomonadota</taxon>
        <taxon>Gammaproteobacteria</taxon>
        <taxon>Chromatiales</taxon>
        <taxon>Granulosicoccaceae</taxon>
        <taxon>Granulosicoccus</taxon>
    </lineage>
</organism>
<reference evidence="1 2" key="1">
    <citation type="submission" date="2016-12" db="EMBL/GenBank/DDBJ databases">
        <authorList>
            <person name="Song W.-J."/>
            <person name="Kurnit D.M."/>
        </authorList>
    </citation>
    <scope>NUCLEOTIDE SEQUENCE [LARGE SCALE GENOMIC DNA]</scope>
    <source>
        <strain evidence="1 2">IMCC3135</strain>
    </source>
</reference>
<sequence>MILAIARAGVAIHGCIADDVAGTQITQSVMNGLELPRDKVSFAKDWKGRNSTDCLFQFDLHDE</sequence>
<dbReference type="AlphaFoldDB" id="A0A2Z2NXM7"/>
<dbReference type="RefSeq" id="WP_088917270.1">
    <property type="nucleotide sequence ID" value="NZ_CP018632.1"/>
</dbReference>
<evidence type="ECO:0000313" key="1">
    <source>
        <dbReference type="EMBL" id="ASJ71894.1"/>
    </source>
</evidence>
<keyword evidence="2" id="KW-1185">Reference proteome</keyword>